<dbReference type="AlphaFoldDB" id="A0ABD6F2E6"/>
<name>A0ABD6F2E6_9BILA</name>
<organism evidence="1 2">
    <name type="scientific">Gnathostoma spinigerum</name>
    <dbReference type="NCBI Taxonomy" id="75299"/>
    <lineage>
        <taxon>Eukaryota</taxon>
        <taxon>Metazoa</taxon>
        <taxon>Ecdysozoa</taxon>
        <taxon>Nematoda</taxon>
        <taxon>Chromadorea</taxon>
        <taxon>Rhabditida</taxon>
        <taxon>Spirurina</taxon>
        <taxon>Gnathostomatomorpha</taxon>
        <taxon>Gnathostomatoidea</taxon>
        <taxon>Gnathostomatidae</taxon>
        <taxon>Gnathostoma</taxon>
    </lineage>
</organism>
<dbReference type="EMBL" id="JBGFUD010017252">
    <property type="protein sequence ID" value="MFH4984401.1"/>
    <property type="molecule type" value="Genomic_DNA"/>
</dbReference>
<keyword evidence="2" id="KW-1185">Reference proteome</keyword>
<comment type="caution">
    <text evidence="1">The sequence shown here is derived from an EMBL/GenBank/DDBJ whole genome shotgun (WGS) entry which is preliminary data.</text>
</comment>
<proteinExistence type="predicted"/>
<dbReference type="Proteomes" id="UP001608902">
    <property type="component" value="Unassembled WGS sequence"/>
</dbReference>
<evidence type="ECO:0000313" key="1">
    <source>
        <dbReference type="EMBL" id="MFH4984401.1"/>
    </source>
</evidence>
<protein>
    <submittedName>
        <fullName evidence="1">Uncharacterized protein</fullName>
    </submittedName>
</protein>
<reference evidence="1 2" key="1">
    <citation type="submission" date="2024-08" db="EMBL/GenBank/DDBJ databases">
        <title>Gnathostoma spinigerum genome.</title>
        <authorList>
            <person name="Gonzalez-Bertolin B."/>
            <person name="Monzon S."/>
            <person name="Zaballos A."/>
            <person name="Jimenez P."/>
            <person name="Dekumyoy P."/>
            <person name="Varona S."/>
            <person name="Cuesta I."/>
            <person name="Sumanam S."/>
            <person name="Adisakwattana P."/>
            <person name="Gasser R.B."/>
            <person name="Hernandez-Gonzalez A."/>
            <person name="Young N.D."/>
            <person name="Perteguer M.J."/>
        </authorList>
    </citation>
    <scope>NUCLEOTIDE SEQUENCE [LARGE SCALE GENOMIC DNA]</scope>
    <source>
        <strain evidence="1">AL3</strain>
        <tissue evidence="1">Liver</tissue>
    </source>
</reference>
<evidence type="ECO:0000313" key="2">
    <source>
        <dbReference type="Proteomes" id="UP001608902"/>
    </source>
</evidence>
<accession>A0ABD6F2E6</accession>
<sequence length="139" mass="15601">MNGPSGTASLTEAGRLNTCFFPLFQSSVLFVEWSQRAIRNQSIETYRTHISEYDSQSSTDDLGILSNHIRNCNDIMRQKANSIPKKIHFQIDTTDRHLFDVLHCQDERQCNSSVGPPHAILCKGRTFRSLNGVSGLAVC</sequence>
<gene>
    <name evidence="1" type="ORF">AB6A40_011110</name>
</gene>